<protein>
    <submittedName>
        <fullName evidence="1">Uncharacterized protein</fullName>
    </submittedName>
</protein>
<reference evidence="1 2" key="1">
    <citation type="submission" date="2021-10" db="EMBL/GenBank/DDBJ databases">
        <authorList>
            <person name="Koch H."/>
        </authorList>
    </citation>
    <scope>NUCLEOTIDE SEQUENCE [LARGE SCALE GENOMIC DNA]</scope>
    <source>
        <strain evidence="1">6680</strain>
    </source>
</reference>
<gene>
    <name evidence="1" type="ORF">NTG6680_3124</name>
</gene>
<evidence type="ECO:0000313" key="2">
    <source>
        <dbReference type="Proteomes" id="UP000839052"/>
    </source>
</evidence>
<accession>A0ABM8Z356</accession>
<proteinExistence type="predicted"/>
<keyword evidence="2" id="KW-1185">Reference proteome</keyword>
<name>A0ABM8Z356_9PROT</name>
<sequence>MDRTCQRYYCAAWRKDGTSHEDWAIAQTFRNTDAGTRDTFANKIYLALKLRKPTGVIRSSIKIFTNPGSDKIF</sequence>
<organism evidence="1 2">
    <name type="scientific">Candidatus Nitrotoga arctica</name>
    <dbReference type="NCBI Taxonomy" id="453162"/>
    <lineage>
        <taxon>Bacteria</taxon>
        <taxon>Pseudomonadati</taxon>
        <taxon>Pseudomonadota</taxon>
        <taxon>Betaproteobacteria</taxon>
        <taxon>Nitrosomonadales</taxon>
        <taxon>Gallionellaceae</taxon>
        <taxon>Candidatus Nitrotoga</taxon>
    </lineage>
</organism>
<evidence type="ECO:0000313" key="1">
    <source>
        <dbReference type="EMBL" id="CAG9934373.1"/>
    </source>
</evidence>
<dbReference type="Proteomes" id="UP000839052">
    <property type="component" value="Chromosome"/>
</dbReference>
<dbReference type="EMBL" id="OU912926">
    <property type="protein sequence ID" value="CAG9934373.1"/>
    <property type="molecule type" value="Genomic_DNA"/>
</dbReference>